<dbReference type="EMBL" id="OVEO01000016">
    <property type="protein sequence ID" value="SPR01119.1"/>
    <property type="molecule type" value="Genomic_DNA"/>
</dbReference>
<organism evidence="6 8">
    <name type="scientific">Plasmodiophora brassicae</name>
    <name type="common">Clubroot disease agent</name>
    <dbReference type="NCBI Taxonomy" id="37360"/>
    <lineage>
        <taxon>Eukaryota</taxon>
        <taxon>Sar</taxon>
        <taxon>Rhizaria</taxon>
        <taxon>Endomyxa</taxon>
        <taxon>Phytomyxea</taxon>
        <taxon>Plasmodiophorida</taxon>
        <taxon>Plasmodiophoridae</taxon>
        <taxon>Plasmodiophora</taxon>
    </lineage>
</organism>
<dbReference type="SUPFAM" id="SSF54495">
    <property type="entry name" value="UBC-like"/>
    <property type="match status" value="1"/>
</dbReference>
<sequence length="170" mass="19288">MANNDYGAILLRNQLKELMKHPVDGFSVGLVDDSNVYEWQVMIEGPSGTMFEGGLFPALLKFPTTYPNSPPTMYFQTPGFWHPNVYPDGRVCISILHEAKEDSFNEQELMEEKWRPILGVESILVSVVSMLSDPNLESPANIDASVNLQRDPEGYRKRIRKLVRQSTEVL</sequence>
<evidence type="ECO:0000256" key="2">
    <source>
        <dbReference type="ARBA" id="ARBA00022786"/>
    </source>
</evidence>
<keyword evidence="4" id="KW-0547">Nucleotide-binding</keyword>
<dbReference type="GO" id="GO:0005524">
    <property type="term" value="F:ATP binding"/>
    <property type="evidence" value="ECO:0007669"/>
    <property type="project" value="UniProtKB-UniRule"/>
</dbReference>
<gene>
    <name evidence="6" type="ORF">PBRA_005749</name>
    <name evidence="7" type="ORF">PLBR_LOCUS8334</name>
</gene>
<reference evidence="6 8" key="1">
    <citation type="submission" date="2015-02" db="EMBL/GenBank/DDBJ databases">
        <authorList>
            <person name="Chooi Y.-H."/>
        </authorList>
    </citation>
    <scope>NUCLEOTIDE SEQUENCE [LARGE SCALE GENOMIC DNA]</scope>
    <source>
        <strain evidence="6">E3</strain>
    </source>
</reference>
<dbReference type="Pfam" id="PF00179">
    <property type="entry name" value="UQ_con"/>
    <property type="match status" value="1"/>
</dbReference>
<dbReference type="AlphaFoldDB" id="A0A0G4IPL2"/>
<evidence type="ECO:0000313" key="6">
    <source>
        <dbReference type="EMBL" id="CEO97145.1"/>
    </source>
</evidence>
<dbReference type="CDD" id="cd23795">
    <property type="entry name" value="UBCc_UBE2G1"/>
    <property type="match status" value="1"/>
</dbReference>
<keyword evidence="7" id="KW-0496">Mitochondrion</keyword>
<evidence type="ECO:0000259" key="5">
    <source>
        <dbReference type="PROSITE" id="PS50127"/>
    </source>
</evidence>
<evidence type="ECO:0000256" key="1">
    <source>
        <dbReference type="ARBA" id="ARBA00022679"/>
    </source>
</evidence>
<feature type="active site" description="Glycyl thioester intermediate" evidence="3">
    <location>
        <position position="92"/>
    </location>
</feature>
<reference evidence="7 9" key="2">
    <citation type="submission" date="2018-03" db="EMBL/GenBank/DDBJ databases">
        <authorList>
            <person name="Fogelqvist J."/>
        </authorList>
    </citation>
    <scope>NUCLEOTIDE SEQUENCE [LARGE SCALE GENOMIC DNA]</scope>
</reference>
<dbReference type="InterPro" id="IPR016135">
    <property type="entry name" value="UBQ-conjugating_enzyme/RWD"/>
</dbReference>
<keyword evidence="4" id="KW-0067">ATP-binding</keyword>
<dbReference type="PROSITE" id="PS50127">
    <property type="entry name" value="UBC_2"/>
    <property type="match status" value="1"/>
</dbReference>
<accession>A0A0G4IPL2</accession>
<keyword evidence="8" id="KW-1185">Reference proteome</keyword>
<dbReference type="InterPro" id="IPR023313">
    <property type="entry name" value="UBQ-conjugating_AS"/>
</dbReference>
<protein>
    <recommendedName>
        <fullName evidence="5">UBC core domain-containing protein</fullName>
    </recommendedName>
</protein>
<dbReference type="OrthoDB" id="19692at2759"/>
<comment type="similarity">
    <text evidence="4">Belongs to the ubiquitin-conjugating enzyme family.</text>
</comment>
<keyword evidence="2 4" id="KW-0833">Ubl conjugation pathway</keyword>
<evidence type="ECO:0000313" key="9">
    <source>
        <dbReference type="Proteomes" id="UP000290189"/>
    </source>
</evidence>
<keyword evidence="1" id="KW-0808">Transferase</keyword>
<evidence type="ECO:0000313" key="8">
    <source>
        <dbReference type="Proteomes" id="UP000039324"/>
    </source>
</evidence>
<evidence type="ECO:0000256" key="4">
    <source>
        <dbReference type="RuleBase" id="RU362109"/>
    </source>
</evidence>
<dbReference type="InterPro" id="IPR000608">
    <property type="entry name" value="UBC"/>
</dbReference>
<feature type="domain" description="UBC core" evidence="5">
    <location>
        <begin position="6"/>
        <end position="168"/>
    </location>
</feature>
<dbReference type="OMA" id="APDGMFT"/>
<evidence type="ECO:0000313" key="7">
    <source>
        <dbReference type="EMBL" id="SPR01119.1"/>
    </source>
</evidence>
<dbReference type="Proteomes" id="UP000290189">
    <property type="component" value="Unassembled WGS sequence"/>
</dbReference>
<dbReference type="PANTHER" id="PTHR24067">
    <property type="entry name" value="UBIQUITIN-CONJUGATING ENZYME E2"/>
    <property type="match status" value="1"/>
</dbReference>
<dbReference type="EMBL" id="CDSF01000078">
    <property type="protein sequence ID" value="CEO97145.1"/>
    <property type="molecule type" value="Genomic_DNA"/>
</dbReference>
<proteinExistence type="inferred from homology"/>
<dbReference type="SMART" id="SM00212">
    <property type="entry name" value="UBCc"/>
    <property type="match status" value="1"/>
</dbReference>
<dbReference type="GO" id="GO:0016740">
    <property type="term" value="F:transferase activity"/>
    <property type="evidence" value="ECO:0007669"/>
    <property type="project" value="UniProtKB-KW"/>
</dbReference>
<dbReference type="FunFam" id="3.10.110.10:FF:000051">
    <property type="entry name" value="ubiquitin-conjugating enzyme E2 R2-like"/>
    <property type="match status" value="1"/>
</dbReference>
<dbReference type="InterPro" id="IPR050113">
    <property type="entry name" value="Ub_conjugating_enzyme"/>
</dbReference>
<dbReference type="STRING" id="37360.A0A0G4IPL2"/>
<dbReference type="PROSITE" id="PS00183">
    <property type="entry name" value="UBC_1"/>
    <property type="match status" value="1"/>
</dbReference>
<name>A0A0G4IPL2_PLABS</name>
<dbReference type="Gene3D" id="3.10.110.10">
    <property type="entry name" value="Ubiquitin Conjugating Enzyme"/>
    <property type="match status" value="1"/>
</dbReference>
<evidence type="ECO:0000256" key="3">
    <source>
        <dbReference type="PROSITE-ProRule" id="PRU10133"/>
    </source>
</evidence>
<dbReference type="Proteomes" id="UP000039324">
    <property type="component" value="Unassembled WGS sequence"/>
</dbReference>
<geneLocation type="mitochondrion" evidence="7"/>